<dbReference type="CDD" id="cd06450">
    <property type="entry name" value="DOPA_deC_like"/>
    <property type="match status" value="1"/>
</dbReference>
<protein>
    <recommendedName>
        <fullName evidence="10">Aromatic-L-amino-acid decarboxylase</fullName>
    </recommendedName>
</protein>
<dbReference type="FunFam" id="3.90.1150.10:FF:000018">
    <property type="entry name" value="Histidine decarboxylase"/>
    <property type="match status" value="1"/>
</dbReference>
<dbReference type="FunFam" id="1.20.1340.10:FF:000001">
    <property type="entry name" value="Histidine decarboxylase"/>
    <property type="match status" value="1"/>
</dbReference>
<dbReference type="InterPro" id="IPR010977">
    <property type="entry name" value="Aromatic_deC"/>
</dbReference>
<evidence type="ECO:0008006" key="10">
    <source>
        <dbReference type="Google" id="ProtNLM"/>
    </source>
</evidence>
<dbReference type="Pfam" id="PF00282">
    <property type="entry name" value="Pyridoxal_deC"/>
    <property type="match status" value="1"/>
</dbReference>
<accession>A0AAN8JHJ6</accession>
<dbReference type="GO" id="GO:0005737">
    <property type="term" value="C:cytoplasm"/>
    <property type="evidence" value="ECO:0007669"/>
    <property type="project" value="TreeGrafter"/>
</dbReference>
<keyword evidence="4 6" id="KW-0663">Pyridoxal phosphate</keyword>
<evidence type="ECO:0000256" key="5">
    <source>
        <dbReference type="ARBA" id="ARBA00023239"/>
    </source>
</evidence>
<dbReference type="Proteomes" id="UP001347796">
    <property type="component" value="Unassembled WGS sequence"/>
</dbReference>
<dbReference type="AlphaFoldDB" id="A0AAN8JHJ6"/>
<organism evidence="8 9">
    <name type="scientific">Patella caerulea</name>
    <name type="common">Rayed Mediterranean limpet</name>
    <dbReference type="NCBI Taxonomy" id="87958"/>
    <lineage>
        <taxon>Eukaryota</taxon>
        <taxon>Metazoa</taxon>
        <taxon>Spiralia</taxon>
        <taxon>Lophotrochozoa</taxon>
        <taxon>Mollusca</taxon>
        <taxon>Gastropoda</taxon>
        <taxon>Patellogastropoda</taxon>
        <taxon>Patelloidea</taxon>
        <taxon>Patellidae</taxon>
        <taxon>Patella</taxon>
    </lineage>
</organism>
<evidence type="ECO:0000256" key="7">
    <source>
        <dbReference type="RuleBase" id="RU000382"/>
    </source>
</evidence>
<dbReference type="GO" id="GO:0006520">
    <property type="term" value="P:amino acid metabolic process"/>
    <property type="evidence" value="ECO:0007669"/>
    <property type="project" value="InterPro"/>
</dbReference>
<comment type="caution">
    <text evidence="8">The sequence shown here is derived from an EMBL/GenBank/DDBJ whole genome shotgun (WGS) entry which is preliminary data.</text>
</comment>
<dbReference type="PRINTS" id="PR00800">
    <property type="entry name" value="YHDCRBOXLASE"/>
</dbReference>
<keyword evidence="3" id="KW-0210">Decarboxylase</keyword>
<dbReference type="FunFam" id="3.40.640.10:FF:000025">
    <property type="entry name" value="Histidine decarboxylase"/>
    <property type="match status" value="1"/>
</dbReference>
<dbReference type="PANTHER" id="PTHR11999:SF70">
    <property type="entry name" value="MIP05841P"/>
    <property type="match status" value="1"/>
</dbReference>
<dbReference type="InterPro" id="IPR021115">
    <property type="entry name" value="Pyridoxal-P_BS"/>
</dbReference>
<sequence>MQSAEFRKRGKELVDYIADYMDTLHRRRVTPEVEPGYLSELLPKEAPKKPEEFNDIMKDVDRAIMPGITHWQHPNFHAYFPAGNSYPSILGDMLSNAIGCIGFSWAASPACTELETIVMDWMGKMIGLPREFLHEGGDGGGVIQGSASECVLVSLLVARHLAIRQLKSRLPYTEDGILLSKLVAYSSKLAHSCVEKAGMIGFVKMRQLDVDENFALRGHVLERAIEEDRRLGLIPFFVSGTLGTTACCSFDNLAELGEVCANENIWFHVDAAYAGNALICPEFQHLLKGIEKVNSINFNTNKWLQVNFDCSLFWVKDKDALTMAMTVDPLYLQHKHSDRAIDFRHWGIPLSRRFRALKLWFVIRTYGVDGLQHRIREHCRLAKLFETLVSGDNRFEVLGKVTMGLVCFRLKGNNSLTQKLLKIINESGKLHMVPALINEHYVIRFAICAENASQEDIRFAWKTISIIATDMLARKLSRYDSNIPLDNPSTESFADEEDDEVFPEFDNNIIFDNQRCNLQRARLRRNLFLKMVSDPKSYNPRVLKSLNFELGPRHRSKSLGGTDAMSLSPDFYFGTSI</sequence>
<dbReference type="GO" id="GO:0016831">
    <property type="term" value="F:carboxy-lyase activity"/>
    <property type="evidence" value="ECO:0007669"/>
    <property type="project" value="UniProtKB-KW"/>
</dbReference>
<dbReference type="EMBL" id="JAZGQO010000010">
    <property type="protein sequence ID" value="KAK6176469.1"/>
    <property type="molecule type" value="Genomic_DNA"/>
</dbReference>
<evidence type="ECO:0000256" key="6">
    <source>
        <dbReference type="PIRSR" id="PIRSR602129-50"/>
    </source>
</evidence>
<evidence type="ECO:0000256" key="1">
    <source>
        <dbReference type="ARBA" id="ARBA00001933"/>
    </source>
</evidence>
<dbReference type="Gene3D" id="3.90.1150.10">
    <property type="entry name" value="Aspartate Aminotransferase, domain 1"/>
    <property type="match status" value="1"/>
</dbReference>
<evidence type="ECO:0000313" key="9">
    <source>
        <dbReference type="Proteomes" id="UP001347796"/>
    </source>
</evidence>
<dbReference type="Gene3D" id="3.40.640.10">
    <property type="entry name" value="Type I PLP-dependent aspartate aminotransferase-like (Major domain)"/>
    <property type="match status" value="1"/>
</dbReference>
<dbReference type="InterPro" id="IPR002129">
    <property type="entry name" value="PyrdxlP-dep_de-COase"/>
</dbReference>
<evidence type="ECO:0000313" key="8">
    <source>
        <dbReference type="EMBL" id="KAK6176469.1"/>
    </source>
</evidence>
<dbReference type="PROSITE" id="PS00392">
    <property type="entry name" value="DDC_GAD_HDC_YDC"/>
    <property type="match status" value="1"/>
</dbReference>
<dbReference type="InterPro" id="IPR015424">
    <property type="entry name" value="PyrdxlP-dep_Trfase"/>
</dbReference>
<dbReference type="Gene3D" id="1.20.1340.10">
    <property type="entry name" value="dopa decarboxylase, N-terminal domain"/>
    <property type="match status" value="1"/>
</dbReference>
<comment type="cofactor">
    <cofactor evidence="1 6 7">
        <name>pyridoxal 5'-phosphate</name>
        <dbReference type="ChEBI" id="CHEBI:597326"/>
    </cofactor>
</comment>
<keyword evidence="5 7" id="KW-0456">Lyase</keyword>
<comment type="similarity">
    <text evidence="2 7">Belongs to the group II decarboxylase family.</text>
</comment>
<evidence type="ECO:0000256" key="3">
    <source>
        <dbReference type="ARBA" id="ARBA00022793"/>
    </source>
</evidence>
<keyword evidence="9" id="KW-1185">Reference proteome</keyword>
<proteinExistence type="inferred from homology"/>
<dbReference type="InterPro" id="IPR015421">
    <property type="entry name" value="PyrdxlP-dep_Trfase_major"/>
</dbReference>
<evidence type="ECO:0000256" key="4">
    <source>
        <dbReference type="ARBA" id="ARBA00022898"/>
    </source>
</evidence>
<name>A0AAN8JHJ6_PATCE</name>
<dbReference type="GO" id="GO:0030170">
    <property type="term" value="F:pyridoxal phosphate binding"/>
    <property type="evidence" value="ECO:0007669"/>
    <property type="project" value="InterPro"/>
</dbReference>
<evidence type="ECO:0000256" key="2">
    <source>
        <dbReference type="ARBA" id="ARBA00009533"/>
    </source>
</evidence>
<dbReference type="GO" id="GO:0019752">
    <property type="term" value="P:carboxylic acid metabolic process"/>
    <property type="evidence" value="ECO:0007669"/>
    <property type="project" value="InterPro"/>
</dbReference>
<dbReference type="InterPro" id="IPR015422">
    <property type="entry name" value="PyrdxlP-dep_Trfase_small"/>
</dbReference>
<dbReference type="SUPFAM" id="SSF53383">
    <property type="entry name" value="PLP-dependent transferases"/>
    <property type="match status" value="1"/>
</dbReference>
<gene>
    <name evidence="8" type="ORF">SNE40_014753</name>
</gene>
<dbReference type="PANTHER" id="PTHR11999">
    <property type="entry name" value="GROUP II PYRIDOXAL-5-PHOSPHATE DECARBOXYLASE"/>
    <property type="match status" value="1"/>
</dbReference>
<reference evidence="8 9" key="1">
    <citation type="submission" date="2024-01" db="EMBL/GenBank/DDBJ databases">
        <title>The genome of the rayed Mediterranean limpet Patella caerulea (Linnaeus, 1758).</title>
        <authorList>
            <person name="Anh-Thu Weber A."/>
            <person name="Halstead-Nussloch G."/>
        </authorList>
    </citation>
    <scope>NUCLEOTIDE SEQUENCE [LARGE SCALE GENOMIC DNA]</scope>
    <source>
        <strain evidence="8">AATW-2023a</strain>
        <tissue evidence="8">Whole specimen</tissue>
    </source>
</reference>
<feature type="modified residue" description="N6-(pyridoxal phosphate)lysine" evidence="6">
    <location>
        <position position="302"/>
    </location>
</feature>